<feature type="transmembrane region" description="Helical" evidence="6">
    <location>
        <begin position="39"/>
        <end position="55"/>
    </location>
</feature>
<sequence>MFIPFAGYLGSCAASMAGYFACQACTCVSREVLTQSARVAWSALFFVAMVTAWILRDFAKPLLEKIPWIIKDATGELDEKWFGQQAVYRVSMGSFLFFATMSATMIGIKYKRDSRDKYLHHGNWLLKLGIWLAFTALPFLLPNNIVDAYAWAARFGSGIFLVIQMVILLDFVQSWNDSWVASAEEDEQWYYALLGVTVAAYAGSLTVAGLMFHWFKPSGLDCSFNVLLITLALLLCVVFSVLSLIPSVTANRGSIFPASVISLYCMYLCFSALQSEPKDYQCNGLAQQLTAASGTTLASGMIITLISVIYAAFRAGSNTRLFTLDGSLDGGDSAPERAALLAEAEEGTSAGLDGIAPEAQAINRHIELRSTMEDEFAPITYNYSFFHLIFALASMYIAMLMTGWGSQAQDLDHIDVGWASVLVKTGAQWVTSLLYCWTLMAPALFPDRDFS</sequence>
<evidence type="ECO:0008006" key="9">
    <source>
        <dbReference type="Google" id="ProtNLM"/>
    </source>
</evidence>
<feature type="transmembrane region" description="Helical" evidence="6">
    <location>
        <begin position="190"/>
        <end position="215"/>
    </location>
</feature>
<dbReference type="EMBL" id="BEGY01000022">
    <property type="protein sequence ID" value="GAX77158.1"/>
    <property type="molecule type" value="Genomic_DNA"/>
</dbReference>
<dbReference type="AlphaFoldDB" id="A0A250X263"/>
<accession>A0A250X263</accession>
<dbReference type="PANTHER" id="PTHR10383">
    <property type="entry name" value="SERINE INCORPORATOR"/>
    <property type="match status" value="1"/>
</dbReference>
<comment type="subcellular location">
    <subcellularLocation>
        <location evidence="1">Membrane</location>
        <topology evidence="1">Multi-pass membrane protein</topology>
    </subcellularLocation>
</comment>
<organism evidence="7 8">
    <name type="scientific">Chlamydomonas eustigma</name>
    <dbReference type="NCBI Taxonomy" id="1157962"/>
    <lineage>
        <taxon>Eukaryota</taxon>
        <taxon>Viridiplantae</taxon>
        <taxon>Chlorophyta</taxon>
        <taxon>core chlorophytes</taxon>
        <taxon>Chlorophyceae</taxon>
        <taxon>CS clade</taxon>
        <taxon>Chlamydomonadales</taxon>
        <taxon>Chlamydomonadaceae</taxon>
        <taxon>Chlamydomonas</taxon>
    </lineage>
</organism>
<evidence type="ECO:0000256" key="2">
    <source>
        <dbReference type="ARBA" id="ARBA00006665"/>
    </source>
</evidence>
<evidence type="ECO:0000313" key="7">
    <source>
        <dbReference type="EMBL" id="GAX77158.1"/>
    </source>
</evidence>
<proteinExistence type="inferred from homology"/>
<dbReference type="GO" id="GO:0016020">
    <property type="term" value="C:membrane"/>
    <property type="evidence" value="ECO:0007669"/>
    <property type="project" value="UniProtKB-SubCell"/>
</dbReference>
<keyword evidence="5 6" id="KW-0472">Membrane</keyword>
<dbReference type="InterPro" id="IPR005016">
    <property type="entry name" value="TDE1/TMS"/>
</dbReference>
<evidence type="ECO:0000256" key="5">
    <source>
        <dbReference type="ARBA" id="ARBA00023136"/>
    </source>
</evidence>
<feature type="transmembrane region" description="Helical" evidence="6">
    <location>
        <begin position="293"/>
        <end position="313"/>
    </location>
</feature>
<feature type="transmembrane region" description="Helical" evidence="6">
    <location>
        <begin position="385"/>
        <end position="406"/>
    </location>
</feature>
<feature type="transmembrane region" description="Helical" evidence="6">
    <location>
        <begin position="148"/>
        <end position="169"/>
    </location>
</feature>
<feature type="transmembrane region" description="Helical" evidence="6">
    <location>
        <begin position="124"/>
        <end position="142"/>
    </location>
</feature>
<evidence type="ECO:0000313" key="8">
    <source>
        <dbReference type="Proteomes" id="UP000232323"/>
    </source>
</evidence>
<evidence type="ECO:0000256" key="4">
    <source>
        <dbReference type="ARBA" id="ARBA00022989"/>
    </source>
</evidence>
<feature type="transmembrane region" description="Helical" evidence="6">
    <location>
        <begin position="255"/>
        <end position="273"/>
    </location>
</feature>
<reference evidence="7 8" key="1">
    <citation type="submission" date="2017-08" db="EMBL/GenBank/DDBJ databases">
        <title>Acidophilic green algal genome provides insights into adaptation to an acidic environment.</title>
        <authorList>
            <person name="Hirooka S."/>
            <person name="Hirose Y."/>
            <person name="Kanesaki Y."/>
            <person name="Higuchi S."/>
            <person name="Fujiwara T."/>
            <person name="Onuma R."/>
            <person name="Era A."/>
            <person name="Ohbayashi R."/>
            <person name="Uzuka A."/>
            <person name="Nozaki H."/>
            <person name="Yoshikawa H."/>
            <person name="Miyagishima S.Y."/>
        </authorList>
    </citation>
    <scope>NUCLEOTIDE SEQUENCE [LARGE SCALE GENOMIC DNA]</scope>
    <source>
        <strain evidence="7 8">NIES-2499</strain>
    </source>
</reference>
<evidence type="ECO:0000256" key="3">
    <source>
        <dbReference type="ARBA" id="ARBA00022692"/>
    </source>
</evidence>
<dbReference type="Proteomes" id="UP000232323">
    <property type="component" value="Unassembled WGS sequence"/>
</dbReference>
<dbReference type="PANTHER" id="PTHR10383:SF9">
    <property type="entry name" value="SERINE INCORPORATOR, ISOFORM F"/>
    <property type="match status" value="1"/>
</dbReference>
<dbReference type="OrthoDB" id="5963193at2759"/>
<name>A0A250X263_9CHLO</name>
<protein>
    <recommendedName>
        <fullName evidence="9">Serine incorporator</fullName>
    </recommendedName>
</protein>
<keyword evidence="4 6" id="KW-1133">Transmembrane helix</keyword>
<comment type="similarity">
    <text evidence="2">Belongs to the TDE1 family.</text>
</comment>
<feature type="transmembrane region" description="Helical" evidence="6">
    <location>
        <begin position="426"/>
        <end position="445"/>
    </location>
</feature>
<keyword evidence="8" id="KW-1185">Reference proteome</keyword>
<dbReference type="Pfam" id="PF03348">
    <property type="entry name" value="Serinc"/>
    <property type="match status" value="1"/>
</dbReference>
<keyword evidence="3 6" id="KW-0812">Transmembrane</keyword>
<evidence type="ECO:0000256" key="1">
    <source>
        <dbReference type="ARBA" id="ARBA00004141"/>
    </source>
</evidence>
<gene>
    <name evidence="7" type="ORF">CEUSTIGMA_g4603.t1</name>
</gene>
<comment type="caution">
    <text evidence="7">The sequence shown here is derived from an EMBL/GenBank/DDBJ whole genome shotgun (WGS) entry which is preliminary data.</text>
</comment>
<feature type="transmembrane region" description="Helical" evidence="6">
    <location>
        <begin position="6"/>
        <end position="27"/>
    </location>
</feature>
<feature type="transmembrane region" description="Helical" evidence="6">
    <location>
        <begin position="227"/>
        <end position="248"/>
    </location>
</feature>
<evidence type="ECO:0000256" key="6">
    <source>
        <dbReference type="SAM" id="Phobius"/>
    </source>
</evidence>
<feature type="transmembrane region" description="Helical" evidence="6">
    <location>
        <begin position="86"/>
        <end position="108"/>
    </location>
</feature>